<protein>
    <submittedName>
        <fullName evidence="2">Uncharacterized protein</fullName>
    </submittedName>
</protein>
<name>A0AAW3ZPK4_9GAMM</name>
<keyword evidence="1" id="KW-0732">Signal</keyword>
<evidence type="ECO:0000256" key="1">
    <source>
        <dbReference type="SAM" id="SignalP"/>
    </source>
</evidence>
<proteinExistence type="predicted"/>
<reference evidence="2 3" key="1">
    <citation type="submission" date="2020-09" db="EMBL/GenBank/DDBJ databases">
        <title>Pseudoxanthomonas sp. CAU 1598 isolated from sand of Yaerae Beach.</title>
        <authorList>
            <person name="Kim W."/>
        </authorList>
    </citation>
    <scope>NUCLEOTIDE SEQUENCE [LARGE SCALE GENOMIC DNA]</scope>
    <source>
        <strain evidence="2 3">CAU 1598</strain>
    </source>
</reference>
<gene>
    <name evidence="2" type="ORF">IFO71_10960</name>
</gene>
<dbReference type="Proteomes" id="UP000613768">
    <property type="component" value="Unassembled WGS sequence"/>
</dbReference>
<keyword evidence="3" id="KW-1185">Reference proteome</keyword>
<feature type="chain" id="PRO_5043700065" evidence="1">
    <location>
        <begin position="22"/>
        <end position="89"/>
    </location>
</feature>
<feature type="signal peptide" evidence="1">
    <location>
        <begin position="1"/>
        <end position="21"/>
    </location>
</feature>
<dbReference type="AlphaFoldDB" id="A0AAW3ZPK4"/>
<dbReference type="EMBL" id="JACYTR010000019">
    <property type="protein sequence ID" value="MBD8526256.1"/>
    <property type="molecule type" value="Genomic_DNA"/>
</dbReference>
<evidence type="ECO:0000313" key="2">
    <source>
        <dbReference type="EMBL" id="MBD8526256.1"/>
    </source>
</evidence>
<sequence length="89" mass="9539">MNRLNRYFTLPLIFAASAVSAVVALGEPIEQPATALVVVEAQPSELPIAVAEVEAAVERMEKKAAHMRWLVTLPSARKPSACCNAPAVR</sequence>
<accession>A0AAW3ZPK4</accession>
<comment type="caution">
    <text evidence="2">The sequence shown here is derived from an EMBL/GenBank/DDBJ whole genome shotgun (WGS) entry which is preliminary data.</text>
</comment>
<organism evidence="2 3">
    <name type="scientific">Pseudomarimonas arenosa</name>
    <dbReference type="NCBI Taxonomy" id="2774145"/>
    <lineage>
        <taxon>Bacteria</taxon>
        <taxon>Pseudomonadati</taxon>
        <taxon>Pseudomonadota</taxon>
        <taxon>Gammaproteobacteria</taxon>
        <taxon>Lysobacterales</taxon>
        <taxon>Lysobacteraceae</taxon>
        <taxon>Pseudomarimonas</taxon>
    </lineage>
</organism>
<evidence type="ECO:0000313" key="3">
    <source>
        <dbReference type="Proteomes" id="UP000613768"/>
    </source>
</evidence>
<dbReference type="RefSeq" id="WP_192029672.1">
    <property type="nucleotide sequence ID" value="NZ_JACYTR010000019.1"/>
</dbReference>